<dbReference type="AlphaFoldDB" id="A0A0V0QWB1"/>
<dbReference type="InParanoid" id="A0A0V0QWB1"/>
<protein>
    <submittedName>
        <fullName evidence="3">Uncharacterized protein</fullName>
    </submittedName>
</protein>
<comment type="caution">
    <text evidence="3">The sequence shown here is derived from an EMBL/GenBank/DDBJ whole genome shotgun (WGS) entry which is preliminary data.</text>
</comment>
<dbReference type="EMBL" id="LDAU01000093">
    <property type="protein sequence ID" value="KRX06691.1"/>
    <property type="molecule type" value="Genomic_DNA"/>
</dbReference>
<evidence type="ECO:0000256" key="2">
    <source>
        <dbReference type="SAM" id="MobiDB-lite"/>
    </source>
</evidence>
<gene>
    <name evidence="3" type="ORF">PPERSA_07925</name>
</gene>
<feature type="compositionally biased region" description="Polar residues" evidence="2">
    <location>
        <begin position="173"/>
        <end position="196"/>
    </location>
</feature>
<feature type="region of interest" description="Disordered" evidence="2">
    <location>
        <begin position="476"/>
        <end position="499"/>
    </location>
</feature>
<keyword evidence="4" id="KW-1185">Reference proteome</keyword>
<organism evidence="3 4">
    <name type="scientific">Pseudocohnilembus persalinus</name>
    <name type="common">Ciliate</name>
    <dbReference type="NCBI Taxonomy" id="266149"/>
    <lineage>
        <taxon>Eukaryota</taxon>
        <taxon>Sar</taxon>
        <taxon>Alveolata</taxon>
        <taxon>Ciliophora</taxon>
        <taxon>Intramacronucleata</taxon>
        <taxon>Oligohymenophorea</taxon>
        <taxon>Scuticociliatia</taxon>
        <taxon>Philasterida</taxon>
        <taxon>Pseudocohnilembidae</taxon>
        <taxon>Pseudocohnilembus</taxon>
    </lineage>
</organism>
<accession>A0A0V0QWB1</accession>
<reference evidence="3 4" key="1">
    <citation type="journal article" date="2015" name="Sci. Rep.">
        <title>Genome of the facultative scuticociliatosis pathogen Pseudocohnilembus persalinus provides insight into its virulence through horizontal gene transfer.</title>
        <authorList>
            <person name="Xiong J."/>
            <person name="Wang G."/>
            <person name="Cheng J."/>
            <person name="Tian M."/>
            <person name="Pan X."/>
            <person name="Warren A."/>
            <person name="Jiang C."/>
            <person name="Yuan D."/>
            <person name="Miao W."/>
        </authorList>
    </citation>
    <scope>NUCLEOTIDE SEQUENCE [LARGE SCALE GENOMIC DNA]</scope>
    <source>
        <strain evidence="3">36N120E</strain>
    </source>
</reference>
<evidence type="ECO:0000256" key="1">
    <source>
        <dbReference type="SAM" id="Coils"/>
    </source>
</evidence>
<keyword evidence="1" id="KW-0175">Coiled coil</keyword>
<evidence type="ECO:0000313" key="3">
    <source>
        <dbReference type="EMBL" id="KRX06691.1"/>
    </source>
</evidence>
<evidence type="ECO:0000313" key="4">
    <source>
        <dbReference type="Proteomes" id="UP000054937"/>
    </source>
</evidence>
<sequence length="651" mass="77097">MKYQKNSQLNNQQTYDNFVEKKYQKIINKEQQSTLNDIIITKGVDYKDQQKIRELSQIKNNIIIEQINNNTSQCNSRGPSNNRKKEDTIAQSKYSQQLQFNSYQNFNKQTHYHENQDDSNQNYTLNSMKKQKSKQIIQNIPQKDFKEFKDEIHKKFIQTNKQNPIQQKNQIQSGKNDFQNDISQESTTNTLQYSERNQSKDYQKQTEQIKKITLNLNFSSTQNSKRAFNFDRKQISSTNESLQGITGKTQKSLNHIIDNCIQKEEKENEKIKIKKNIQESEKQQYLSLEANKQKNILNKILGNKKNNSIEVSEKGQKKSQFEGKYFFRSHQKMNKNLESELNKSQSHLNSNQSQYQQQLIQYQNQQQQCNQTQFQQLQSLQKEQSSIKKNANQSMNTSCHRQKKIQNNYSYNNMLYIRNSCQSLAQNQTEKSKVQIQKNSNNNVNQESSINFPNLNSINQMDEYFQEQELNIEESNSNTTNNLDSLKSSKNGPVQITTQNNSYDKKVNNQNQEIDYEKLIQKMKIQQEQLQETIKINKLSNEERKNYQNLMMQNLELKNKVKSLENYTADLIQEGQRLNKGVQLFTLEKITIQEYLYDLQQQLPQNIWNHPVFQLLEQNIQKHVFDKKNLQGTKIQLNKGVRQEKGQWTYN</sequence>
<name>A0A0V0QWB1_PSEPJ</name>
<feature type="region of interest" description="Disordered" evidence="2">
    <location>
        <begin position="160"/>
        <end position="203"/>
    </location>
</feature>
<proteinExistence type="predicted"/>
<feature type="compositionally biased region" description="Polar residues" evidence="2">
    <location>
        <begin position="490"/>
        <end position="499"/>
    </location>
</feature>
<feature type="coiled-coil region" evidence="1">
    <location>
        <begin position="509"/>
        <end position="574"/>
    </location>
</feature>
<dbReference type="Proteomes" id="UP000054937">
    <property type="component" value="Unassembled WGS sequence"/>
</dbReference>
<feature type="compositionally biased region" description="Low complexity" evidence="2">
    <location>
        <begin position="160"/>
        <end position="172"/>
    </location>
</feature>
<feature type="compositionally biased region" description="Low complexity" evidence="2">
    <location>
        <begin position="476"/>
        <end position="489"/>
    </location>
</feature>